<dbReference type="PANTHER" id="PTHR43701">
    <property type="entry name" value="MEMBRANE TRANSPORTER PROTEIN MJ0441-RELATED"/>
    <property type="match status" value="1"/>
</dbReference>
<feature type="transmembrane region" description="Helical" evidence="6">
    <location>
        <begin position="187"/>
        <end position="205"/>
    </location>
</feature>
<dbReference type="InterPro" id="IPR002781">
    <property type="entry name" value="TM_pro_TauE-like"/>
</dbReference>
<evidence type="ECO:0000256" key="3">
    <source>
        <dbReference type="ARBA" id="ARBA00022692"/>
    </source>
</evidence>
<dbReference type="GO" id="GO:0005886">
    <property type="term" value="C:plasma membrane"/>
    <property type="evidence" value="ECO:0007669"/>
    <property type="project" value="UniProtKB-SubCell"/>
</dbReference>
<feature type="transmembrane region" description="Helical" evidence="6">
    <location>
        <begin position="69"/>
        <end position="90"/>
    </location>
</feature>
<keyword evidence="6" id="KW-1003">Cell membrane</keyword>
<feature type="transmembrane region" description="Helical" evidence="6">
    <location>
        <begin position="44"/>
        <end position="62"/>
    </location>
</feature>
<evidence type="ECO:0000313" key="8">
    <source>
        <dbReference type="Proteomes" id="UP000199077"/>
    </source>
</evidence>
<dbReference type="EMBL" id="LT629711">
    <property type="protein sequence ID" value="SDP62611.1"/>
    <property type="molecule type" value="Genomic_DNA"/>
</dbReference>
<accession>A0A1H0U8Z3</accession>
<feature type="transmembrane region" description="Helical" evidence="6">
    <location>
        <begin position="96"/>
        <end position="114"/>
    </location>
</feature>
<dbReference type="InterPro" id="IPR051598">
    <property type="entry name" value="TSUP/Inactive_protease-like"/>
</dbReference>
<dbReference type="OrthoDB" id="528320at2"/>
<reference evidence="8" key="1">
    <citation type="submission" date="2016-10" db="EMBL/GenBank/DDBJ databases">
        <authorList>
            <person name="Varghese N."/>
            <person name="Submissions S."/>
        </authorList>
    </citation>
    <scope>NUCLEOTIDE SEQUENCE [LARGE SCALE GENOMIC DNA]</scope>
    <source>
        <strain evidence="8">DSM 22329</strain>
    </source>
</reference>
<dbReference type="RefSeq" id="WP_091787658.1">
    <property type="nucleotide sequence ID" value="NZ_LT629711.1"/>
</dbReference>
<dbReference type="AlphaFoldDB" id="A0A1H0U8Z3"/>
<dbReference type="Proteomes" id="UP000199077">
    <property type="component" value="Chromosome I"/>
</dbReference>
<protein>
    <recommendedName>
        <fullName evidence="6">Probable membrane transporter protein</fullName>
    </recommendedName>
</protein>
<evidence type="ECO:0000256" key="5">
    <source>
        <dbReference type="ARBA" id="ARBA00023136"/>
    </source>
</evidence>
<evidence type="ECO:0000256" key="6">
    <source>
        <dbReference type="RuleBase" id="RU363041"/>
    </source>
</evidence>
<feature type="transmembrane region" description="Helical" evidence="6">
    <location>
        <begin position="249"/>
        <end position="269"/>
    </location>
</feature>
<evidence type="ECO:0000313" key="7">
    <source>
        <dbReference type="EMBL" id="SDP62611.1"/>
    </source>
</evidence>
<dbReference type="Pfam" id="PF01925">
    <property type="entry name" value="TauE"/>
    <property type="match status" value="1"/>
</dbReference>
<evidence type="ECO:0000256" key="1">
    <source>
        <dbReference type="ARBA" id="ARBA00004141"/>
    </source>
</evidence>
<feature type="transmembrane region" description="Helical" evidence="6">
    <location>
        <begin position="217"/>
        <end position="237"/>
    </location>
</feature>
<gene>
    <name evidence="7" type="ORF">SAMN04489867_3195</name>
</gene>
<sequence>MSPLVLPLGVLIGLALGALGGGGSILTVPALVYLLDQDPRSATTSSLLIVGATSLIALVPHARAGRVRFVQGLTFGALGTAGSFAGSALASHVDPQVLLTAFAGLMLVVATLMIRRSLRNPQSSSDLEDPTVEPILTFHPITCACPRLAKVVVTATAVGLLTGFFGVGGGFVLVPALVLALSFPMPVAVGTSLLVIAVNSATALTARITTGGTHLDWRLIAGFTAAAIAGSLFGGRITTRVEPRHLTQAFAVLLVAVAVYIAANSIASLR</sequence>
<keyword evidence="4 6" id="KW-1133">Transmembrane helix</keyword>
<keyword evidence="3 6" id="KW-0812">Transmembrane</keyword>
<name>A0A1H0U8Z3_9MICO</name>
<dbReference type="STRING" id="443156.SAMN04489867_3195"/>
<comment type="subcellular location">
    <subcellularLocation>
        <location evidence="6">Cell membrane</location>
        <topology evidence="6">Multi-pass membrane protein</topology>
    </subcellularLocation>
    <subcellularLocation>
        <location evidence="1">Membrane</location>
        <topology evidence="1">Multi-pass membrane protein</topology>
    </subcellularLocation>
</comment>
<evidence type="ECO:0000256" key="4">
    <source>
        <dbReference type="ARBA" id="ARBA00022989"/>
    </source>
</evidence>
<evidence type="ECO:0000256" key="2">
    <source>
        <dbReference type="ARBA" id="ARBA00009142"/>
    </source>
</evidence>
<organism evidence="7 8">
    <name type="scientific">Pedococcus dokdonensis</name>
    <dbReference type="NCBI Taxonomy" id="443156"/>
    <lineage>
        <taxon>Bacteria</taxon>
        <taxon>Bacillati</taxon>
        <taxon>Actinomycetota</taxon>
        <taxon>Actinomycetes</taxon>
        <taxon>Micrococcales</taxon>
        <taxon>Intrasporangiaceae</taxon>
        <taxon>Pedococcus</taxon>
    </lineage>
</organism>
<feature type="transmembrane region" description="Helical" evidence="6">
    <location>
        <begin position="157"/>
        <end position="181"/>
    </location>
</feature>
<keyword evidence="8" id="KW-1185">Reference proteome</keyword>
<proteinExistence type="inferred from homology"/>
<dbReference type="PANTHER" id="PTHR43701:SF2">
    <property type="entry name" value="MEMBRANE TRANSPORTER PROTEIN YJNA-RELATED"/>
    <property type="match status" value="1"/>
</dbReference>
<keyword evidence="5 6" id="KW-0472">Membrane</keyword>
<comment type="similarity">
    <text evidence="2 6">Belongs to the 4-toluene sulfonate uptake permease (TSUP) (TC 2.A.102) family.</text>
</comment>